<dbReference type="OrthoDB" id="166803at2759"/>
<comment type="similarity">
    <text evidence="3">Belongs to the TVP38/TMEM64 family.</text>
</comment>
<name>A0A284QZP7_ARMOS</name>
<keyword evidence="9 10" id="KW-0472">Membrane</keyword>
<evidence type="ECO:0000256" key="6">
    <source>
        <dbReference type="ARBA" id="ARBA00022692"/>
    </source>
</evidence>
<keyword evidence="8" id="KW-0333">Golgi apparatus</keyword>
<evidence type="ECO:0000256" key="8">
    <source>
        <dbReference type="ARBA" id="ARBA00023034"/>
    </source>
</evidence>
<keyword evidence="7 10" id="KW-1133">Transmembrane helix</keyword>
<dbReference type="OMA" id="KWQALET"/>
<dbReference type="Proteomes" id="UP000219338">
    <property type="component" value="Unassembled WGS sequence"/>
</dbReference>
<dbReference type="GO" id="GO:0016192">
    <property type="term" value="P:vesicle-mediated transport"/>
    <property type="evidence" value="ECO:0007669"/>
    <property type="project" value="TreeGrafter"/>
</dbReference>
<dbReference type="GO" id="GO:0000022">
    <property type="term" value="P:mitotic spindle elongation"/>
    <property type="evidence" value="ECO:0007669"/>
    <property type="project" value="TreeGrafter"/>
</dbReference>
<dbReference type="PANTHER" id="PTHR47549:SF1">
    <property type="entry name" value="GOLGI APPARATUS MEMBRANE PROTEIN TVP38"/>
    <property type="match status" value="1"/>
</dbReference>
<feature type="transmembrane region" description="Helical" evidence="10">
    <location>
        <begin position="208"/>
        <end position="230"/>
    </location>
</feature>
<sequence length="316" mass="34959">MTTKAPSGWAASSSQLIKLILKTVLHRYRNLHVYGKGPGFYMAFDAVLPMLRYLLVMWVSIRLIIRCPGAFVVVVSPSRIAQFLYDQASRLSHMRLGWLILTGAIVGVSFPPLIGHSTLLTLCGFAFGMKGFAIGAGGSLVGSTLVFVLLRLCFSSRLRKWSSHNEKWQALESVVRAKGLPLIILIRVSPFPPWVYSNSLFASIEAVSLWQFVIATCFIFPKILLLVVIGSRMAALSDGDSRSHMDTHTKVMNGLLIGGGIIVAIFTSWLVYTLVQNHIRQLEDIPPEVDRMAAEALEEYDEEAPLLHSSEADDQV</sequence>
<feature type="transmembrane region" description="Helical" evidence="10">
    <location>
        <begin position="50"/>
        <end position="75"/>
    </location>
</feature>
<evidence type="ECO:0000256" key="3">
    <source>
        <dbReference type="ARBA" id="ARBA00008640"/>
    </source>
</evidence>
<proteinExistence type="inferred from homology"/>
<dbReference type="PANTHER" id="PTHR47549">
    <property type="entry name" value="GOLGI APPARATUS MEMBRANE PROTEIN TVP38-RELATED"/>
    <property type="match status" value="1"/>
</dbReference>
<feature type="transmembrane region" description="Helical" evidence="10">
    <location>
        <begin position="96"/>
        <end position="114"/>
    </location>
</feature>
<evidence type="ECO:0000256" key="9">
    <source>
        <dbReference type="ARBA" id="ARBA00023136"/>
    </source>
</evidence>
<evidence type="ECO:0000256" key="5">
    <source>
        <dbReference type="ARBA" id="ARBA00020673"/>
    </source>
</evidence>
<dbReference type="InterPro" id="IPR032816">
    <property type="entry name" value="VTT_dom"/>
</dbReference>
<evidence type="ECO:0000313" key="12">
    <source>
        <dbReference type="EMBL" id="SJL01947.1"/>
    </source>
</evidence>
<feature type="transmembrane region" description="Helical" evidence="10">
    <location>
        <begin position="175"/>
        <end position="196"/>
    </location>
</feature>
<accession>A0A284QZP7</accession>
<evidence type="ECO:0000256" key="2">
    <source>
        <dbReference type="ARBA" id="ARBA00004653"/>
    </source>
</evidence>
<dbReference type="AlphaFoldDB" id="A0A284QZP7"/>
<dbReference type="EMBL" id="FUEG01000003">
    <property type="protein sequence ID" value="SJL01947.1"/>
    <property type="molecule type" value="Genomic_DNA"/>
</dbReference>
<dbReference type="GO" id="GO:0000139">
    <property type="term" value="C:Golgi membrane"/>
    <property type="evidence" value="ECO:0007669"/>
    <property type="project" value="UniProtKB-SubCell"/>
</dbReference>
<feature type="transmembrane region" description="Helical" evidence="10">
    <location>
        <begin position="251"/>
        <end position="272"/>
    </location>
</feature>
<feature type="transmembrane region" description="Helical" evidence="10">
    <location>
        <begin position="134"/>
        <end position="154"/>
    </location>
</feature>
<reference evidence="13" key="1">
    <citation type="journal article" date="2017" name="Nat. Ecol. Evol.">
        <title>Genome expansion and lineage-specific genetic innovations in the forest pathogenic fungi Armillaria.</title>
        <authorList>
            <person name="Sipos G."/>
            <person name="Prasanna A.N."/>
            <person name="Walter M.C."/>
            <person name="O'Connor E."/>
            <person name="Balint B."/>
            <person name="Krizsan K."/>
            <person name="Kiss B."/>
            <person name="Hess J."/>
            <person name="Varga T."/>
            <person name="Slot J."/>
            <person name="Riley R."/>
            <person name="Boka B."/>
            <person name="Rigling D."/>
            <person name="Barry K."/>
            <person name="Lee J."/>
            <person name="Mihaltcheva S."/>
            <person name="LaButti K."/>
            <person name="Lipzen A."/>
            <person name="Waldron R."/>
            <person name="Moloney N.M."/>
            <person name="Sperisen C."/>
            <person name="Kredics L."/>
            <person name="Vagvoelgyi C."/>
            <person name="Patrignani A."/>
            <person name="Fitzpatrick D."/>
            <person name="Nagy I."/>
            <person name="Doyle S."/>
            <person name="Anderson J.B."/>
            <person name="Grigoriev I.V."/>
            <person name="Gueldener U."/>
            <person name="Muensterkoetter M."/>
            <person name="Nagy L.G."/>
        </authorList>
    </citation>
    <scope>NUCLEOTIDE SEQUENCE [LARGE SCALE GENOMIC DNA]</scope>
    <source>
        <strain evidence="13">C18/9</strain>
    </source>
</reference>
<keyword evidence="6 10" id="KW-0812">Transmembrane</keyword>
<dbReference type="Pfam" id="PF09335">
    <property type="entry name" value="VTT_dom"/>
    <property type="match status" value="1"/>
</dbReference>
<protein>
    <recommendedName>
        <fullName evidence="4">Golgi apparatus membrane protein TVP38</fullName>
    </recommendedName>
    <alternativeName>
        <fullName evidence="5">Golgi apparatus membrane protein tvp38</fullName>
    </alternativeName>
</protein>
<gene>
    <name evidence="12" type="ORF">ARMOST_05271</name>
</gene>
<evidence type="ECO:0000259" key="11">
    <source>
        <dbReference type="Pfam" id="PF09335"/>
    </source>
</evidence>
<evidence type="ECO:0000256" key="10">
    <source>
        <dbReference type="SAM" id="Phobius"/>
    </source>
</evidence>
<organism evidence="12 13">
    <name type="scientific">Armillaria ostoyae</name>
    <name type="common">Armillaria root rot fungus</name>
    <dbReference type="NCBI Taxonomy" id="47428"/>
    <lineage>
        <taxon>Eukaryota</taxon>
        <taxon>Fungi</taxon>
        <taxon>Dikarya</taxon>
        <taxon>Basidiomycota</taxon>
        <taxon>Agaricomycotina</taxon>
        <taxon>Agaricomycetes</taxon>
        <taxon>Agaricomycetidae</taxon>
        <taxon>Agaricales</taxon>
        <taxon>Marasmiineae</taxon>
        <taxon>Physalacriaceae</taxon>
        <taxon>Armillaria</taxon>
    </lineage>
</organism>
<evidence type="ECO:0000313" key="13">
    <source>
        <dbReference type="Proteomes" id="UP000219338"/>
    </source>
</evidence>
<dbReference type="InterPro" id="IPR051076">
    <property type="entry name" value="Golgi_membrane_TVP38/TMEM64"/>
</dbReference>
<comment type="subcellular location">
    <subcellularLocation>
        <location evidence="2">Golgi apparatus membrane</location>
        <topology evidence="2">Multi-pass membrane protein</topology>
    </subcellularLocation>
</comment>
<feature type="domain" description="VTT" evidence="11">
    <location>
        <begin position="116"/>
        <end position="231"/>
    </location>
</feature>
<comment type="function">
    <text evidence="1">Golgi membrane protein involved in vesicular trafficking and spindle migration.</text>
</comment>
<evidence type="ECO:0000256" key="1">
    <source>
        <dbReference type="ARBA" id="ARBA00002978"/>
    </source>
</evidence>
<evidence type="ECO:0000256" key="7">
    <source>
        <dbReference type="ARBA" id="ARBA00022989"/>
    </source>
</evidence>
<keyword evidence="13" id="KW-1185">Reference proteome</keyword>
<evidence type="ECO:0000256" key="4">
    <source>
        <dbReference type="ARBA" id="ARBA00013533"/>
    </source>
</evidence>
<dbReference type="STRING" id="47428.A0A284QZP7"/>